<organism evidence="4 5">
    <name type="scientific">Rubrobacter tropicus</name>
    <dbReference type="NCBI Taxonomy" id="2653851"/>
    <lineage>
        <taxon>Bacteria</taxon>
        <taxon>Bacillati</taxon>
        <taxon>Actinomycetota</taxon>
        <taxon>Rubrobacteria</taxon>
        <taxon>Rubrobacterales</taxon>
        <taxon>Rubrobacteraceae</taxon>
        <taxon>Rubrobacter</taxon>
    </lineage>
</organism>
<dbReference type="Gene3D" id="1.10.1660.10">
    <property type="match status" value="1"/>
</dbReference>
<reference evidence="4 5" key="1">
    <citation type="submission" date="2019-10" db="EMBL/GenBank/DDBJ databases">
        <title>Rubrobacter sp nov SCSIO 52090 isolated from a deep-sea sediment in the South China Sea.</title>
        <authorList>
            <person name="Chen R.W."/>
        </authorList>
    </citation>
    <scope>NUCLEOTIDE SEQUENCE [LARGE SCALE GENOMIC DNA]</scope>
    <source>
        <strain evidence="4 5">SCSIO 52909</strain>
    </source>
</reference>
<dbReference type="InterPro" id="IPR000551">
    <property type="entry name" value="MerR-type_HTH_dom"/>
</dbReference>
<dbReference type="Proteomes" id="UP000501452">
    <property type="component" value="Chromosome"/>
</dbReference>
<dbReference type="SMART" id="SM00422">
    <property type="entry name" value="HTH_MERR"/>
    <property type="match status" value="1"/>
</dbReference>
<keyword evidence="5" id="KW-1185">Reference proteome</keyword>
<dbReference type="AlphaFoldDB" id="A0A6G8Q478"/>
<evidence type="ECO:0000313" key="5">
    <source>
        <dbReference type="Proteomes" id="UP000501452"/>
    </source>
</evidence>
<protein>
    <submittedName>
        <fullName evidence="4">MerR family transcriptional regulator</fullName>
    </submittedName>
</protein>
<dbReference type="PROSITE" id="PS50937">
    <property type="entry name" value="HTH_MERR_2"/>
    <property type="match status" value="1"/>
</dbReference>
<dbReference type="InterPro" id="IPR009061">
    <property type="entry name" value="DNA-bd_dom_put_sf"/>
</dbReference>
<dbReference type="PRINTS" id="PR00040">
    <property type="entry name" value="HTHMERR"/>
</dbReference>
<dbReference type="Pfam" id="PF13411">
    <property type="entry name" value="MerR_1"/>
    <property type="match status" value="1"/>
</dbReference>
<proteinExistence type="predicted"/>
<dbReference type="InterPro" id="IPR047057">
    <property type="entry name" value="MerR_fam"/>
</dbReference>
<dbReference type="GO" id="GO:0003677">
    <property type="term" value="F:DNA binding"/>
    <property type="evidence" value="ECO:0007669"/>
    <property type="project" value="UniProtKB-KW"/>
</dbReference>
<keyword evidence="1" id="KW-0238">DNA-binding</keyword>
<evidence type="ECO:0000256" key="2">
    <source>
        <dbReference type="SAM" id="Coils"/>
    </source>
</evidence>
<evidence type="ECO:0000256" key="1">
    <source>
        <dbReference type="ARBA" id="ARBA00023125"/>
    </source>
</evidence>
<evidence type="ECO:0000313" key="4">
    <source>
        <dbReference type="EMBL" id="QIN81253.1"/>
    </source>
</evidence>
<name>A0A6G8Q478_9ACTN</name>
<dbReference type="GO" id="GO:0003700">
    <property type="term" value="F:DNA-binding transcription factor activity"/>
    <property type="evidence" value="ECO:0007669"/>
    <property type="project" value="InterPro"/>
</dbReference>
<accession>A0A6G8Q478</accession>
<dbReference type="RefSeq" id="WP_166172442.1">
    <property type="nucleotide sequence ID" value="NZ_CP045119.1"/>
</dbReference>
<feature type="domain" description="HTH merR-type" evidence="3">
    <location>
        <begin position="5"/>
        <end position="74"/>
    </location>
</feature>
<dbReference type="EMBL" id="CP045119">
    <property type="protein sequence ID" value="QIN81253.1"/>
    <property type="molecule type" value="Genomic_DNA"/>
</dbReference>
<dbReference type="CDD" id="cd01106">
    <property type="entry name" value="HTH_TipAL-Mta"/>
    <property type="match status" value="1"/>
</dbReference>
<evidence type="ECO:0000259" key="3">
    <source>
        <dbReference type="PROSITE" id="PS50937"/>
    </source>
</evidence>
<dbReference type="KEGG" id="rub:GBA63_00435"/>
<sequence>MGDKLLTIGEMARRSGVPVKTIRHYSDFGVLPPSAFSDAGYRMYSEADRSRLEMIRTFRAAGFGLPTIKRLFSREVRPSEAVELQLEAVNLQLRTLERQRALLRATREKGEGAALRYPDRARALAVLTARERRAFLEEHFERGLEGIPVDPETKEWFRRMMVEDLPEDLTDEQLASWVELSELASDDGFIRKLREQTGPFWEAAGGRLDRAEFGRATNETFREAAEAVREGHPPTGERGQRVVQGLIDANARALNRAGDPDFEGWLLRHYDETSDPRMERYWHLISTLKDIEYDPSLAEAHRWLVEGLRWRVSQTAPRAK</sequence>
<dbReference type="PANTHER" id="PTHR30204:SF93">
    <property type="entry name" value="HTH MERR-TYPE DOMAIN-CONTAINING PROTEIN"/>
    <property type="match status" value="1"/>
</dbReference>
<dbReference type="SUPFAM" id="SSF46955">
    <property type="entry name" value="Putative DNA-binding domain"/>
    <property type="match status" value="1"/>
</dbReference>
<dbReference type="PANTHER" id="PTHR30204">
    <property type="entry name" value="REDOX-CYCLING DRUG-SENSING TRANSCRIPTIONAL ACTIVATOR SOXR"/>
    <property type="match status" value="1"/>
</dbReference>
<keyword evidence="2" id="KW-0175">Coiled coil</keyword>
<gene>
    <name evidence="4" type="ORF">GBA63_00435</name>
</gene>
<feature type="coiled-coil region" evidence="2">
    <location>
        <begin position="79"/>
        <end position="106"/>
    </location>
</feature>